<evidence type="ECO:0000259" key="16">
    <source>
        <dbReference type="Pfam" id="PF03104"/>
    </source>
</evidence>
<dbReference type="GO" id="GO:0005634">
    <property type="term" value="C:nucleus"/>
    <property type="evidence" value="ECO:0007669"/>
    <property type="project" value="TreeGrafter"/>
</dbReference>
<keyword evidence="10" id="KW-0411">Iron-sulfur</keyword>
<dbReference type="InterPro" id="IPR036397">
    <property type="entry name" value="RNaseH_sf"/>
</dbReference>
<evidence type="ECO:0000259" key="17">
    <source>
        <dbReference type="Pfam" id="PF24055"/>
    </source>
</evidence>
<keyword evidence="11" id="KW-0234">DNA repair</keyword>
<dbReference type="PROSITE" id="PS00116">
    <property type="entry name" value="DNA_POLYMERASE_B"/>
    <property type="match status" value="1"/>
</dbReference>
<dbReference type="GO" id="GO:0003887">
    <property type="term" value="F:DNA-directed DNA polymerase activity"/>
    <property type="evidence" value="ECO:0007669"/>
    <property type="project" value="UniProtKB-KW"/>
</dbReference>
<dbReference type="InterPro" id="IPR042087">
    <property type="entry name" value="DNA_pol_B_thumb"/>
</dbReference>
<dbReference type="Pfam" id="PF00136">
    <property type="entry name" value="DNA_pol_B"/>
    <property type="match status" value="1"/>
</dbReference>
<evidence type="ECO:0000256" key="5">
    <source>
        <dbReference type="ARBA" id="ARBA00022723"/>
    </source>
</evidence>
<evidence type="ECO:0000259" key="15">
    <source>
        <dbReference type="Pfam" id="PF00136"/>
    </source>
</evidence>
<feature type="domain" description="DNA-directed DNA polymerase family B exonuclease" evidence="16">
    <location>
        <begin position="1133"/>
        <end position="1305"/>
    </location>
</feature>
<dbReference type="EMBL" id="JADGJH010000627">
    <property type="protein sequence ID" value="KAJ3125155.1"/>
    <property type="molecule type" value="Genomic_DNA"/>
</dbReference>
<keyword evidence="4 13" id="KW-0548">Nucleotidyltransferase</keyword>
<evidence type="ECO:0000256" key="3">
    <source>
        <dbReference type="ARBA" id="ARBA00022679"/>
    </source>
</evidence>
<dbReference type="Proteomes" id="UP001211907">
    <property type="component" value="Unassembled WGS sequence"/>
</dbReference>
<dbReference type="CDD" id="cd05778">
    <property type="entry name" value="DNA_polB_zeta_exo"/>
    <property type="match status" value="1"/>
</dbReference>
<evidence type="ECO:0000256" key="13">
    <source>
        <dbReference type="RuleBase" id="RU000442"/>
    </source>
</evidence>
<dbReference type="SMART" id="SM00486">
    <property type="entry name" value="POLBc"/>
    <property type="match status" value="1"/>
</dbReference>
<dbReference type="EC" id="2.7.7.7" evidence="13"/>
<dbReference type="InterPro" id="IPR023211">
    <property type="entry name" value="DNA_pol_palm_dom_sf"/>
</dbReference>
<dbReference type="Gene3D" id="3.30.420.10">
    <property type="entry name" value="Ribonuclease H-like superfamily/Ribonuclease H"/>
    <property type="match status" value="1"/>
</dbReference>
<keyword evidence="13" id="KW-0235">DNA replication</keyword>
<dbReference type="PANTHER" id="PTHR45812:SF1">
    <property type="entry name" value="DNA POLYMERASE ZETA CATALYTIC SUBUNIT"/>
    <property type="match status" value="1"/>
</dbReference>
<keyword evidence="5" id="KW-0479">Metal-binding</keyword>
<accession>A0AAD5T2K0</accession>
<dbReference type="Gene3D" id="1.10.132.60">
    <property type="entry name" value="DNA polymerase family B, C-terminal domain"/>
    <property type="match status" value="1"/>
</dbReference>
<comment type="cofactor">
    <cofactor evidence="1">
        <name>[4Fe-4S] cluster</name>
        <dbReference type="ChEBI" id="CHEBI:49883"/>
    </cofactor>
</comment>
<evidence type="ECO:0000256" key="14">
    <source>
        <dbReference type="SAM" id="MobiDB-lite"/>
    </source>
</evidence>
<dbReference type="InterPro" id="IPR056435">
    <property type="entry name" value="DPOD/Z_N"/>
</dbReference>
<evidence type="ECO:0000256" key="4">
    <source>
        <dbReference type="ARBA" id="ARBA00022695"/>
    </source>
</evidence>
<dbReference type="GO" id="GO:0000166">
    <property type="term" value="F:nucleotide binding"/>
    <property type="evidence" value="ECO:0007669"/>
    <property type="project" value="InterPro"/>
</dbReference>
<feature type="domain" description="DNA polymerase delta/zeta catalytic subunit N-terminal" evidence="17">
    <location>
        <begin position="51"/>
        <end position="132"/>
    </location>
</feature>
<feature type="domain" description="DNA-directed DNA polymerase family B multifunctional" evidence="15">
    <location>
        <begin position="1374"/>
        <end position="1750"/>
    </location>
</feature>
<evidence type="ECO:0000256" key="2">
    <source>
        <dbReference type="ARBA" id="ARBA00005755"/>
    </source>
</evidence>
<feature type="compositionally biased region" description="Acidic residues" evidence="14">
    <location>
        <begin position="648"/>
        <end position="657"/>
    </location>
</feature>
<evidence type="ECO:0000256" key="9">
    <source>
        <dbReference type="ARBA" id="ARBA00023004"/>
    </source>
</evidence>
<dbReference type="InterPro" id="IPR043502">
    <property type="entry name" value="DNA/RNA_pol_sf"/>
</dbReference>
<name>A0AAD5T2K0_9FUNG</name>
<evidence type="ECO:0000256" key="10">
    <source>
        <dbReference type="ARBA" id="ARBA00023014"/>
    </source>
</evidence>
<keyword evidence="7" id="KW-0862">Zinc</keyword>
<evidence type="ECO:0000313" key="19">
    <source>
        <dbReference type="Proteomes" id="UP001211907"/>
    </source>
</evidence>
<comment type="catalytic activity">
    <reaction evidence="12 13">
        <text>DNA(n) + a 2'-deoxyribonucleoside 5'-triphosphate = DNA(n+1) + diphosphate</text>
        <dbReference type="Rhea" id="RHEA:22508"/>
        <dbReference type="Rhea" id="RHEA-COMP:17339"/>
        <dbReference type="Rhea" id="RHEA-COMP:17340"/>
        <dbReference type="ChEBI" id="CHEBI:33019"/>
        <dbReference type="ChEBI" id="CHEBI:61560"/>
        <dbReference type="ChEBI" id="CHEBI:173112"/>
        <dbReference type="EC" id="2.7.7.7"/>
    </reaction>
</comment>
<evidence type="ECO:0000313" key="18">
    <source>
        <dbReference type="EMBL" id="KAJ3125155.1"/>
    </source>
</evidence>
<keyword evidence="3 13" id="KW-0808">Transferase</keyword>
<dbReference type="Pfam" id="PF03104">
    <property type="entry name" value="DNA_pol_B_exo1"/>
    <property type="match status" value="1"/>
</dbReference>
<dbReference type="InterPro" id="IPR017964">
    <property type="entry name" value="DNA-dir_DNA_pol_B_CS"/>
</dbReference>
<dbReference type="InterPro" id="IPR006133">
    <property type="entry name" value="DNA-dir_DNA_pol_B_exonuc"/>
</dbReference>
<protein>
    <recommendedName>
        <fullName evidence="13">DNA polymerase</fullName>
        <ecNumber evidence="13">2.7.7.7</ecNumber>
    </recommendedName>
</protein>
<feature type="region of interest" description="Disordered" evidence="14">
    <location>
        <begin position="620"/>
        <end position="693"/>
    </location>
</feature>
<dbReference type="GO" id="GO:0042276">
    <property type="term" value="P:error-prone translesion synthesis"/>
    <property type="evidence" value="ECO:0007669"/>
    <property type="project" value="TreeGrafter"/>
</dbReference>
<dbReference type="SUPFAM" id="SSF53098">
    <property type="entry name" value="Ribonuclease H-like"/>
    <property type="match status" value="1"/>
</dbReference>
<dbReference type="GO" id="GO:0006260">
    <property type="term" value="P:DNA replication"/>
    <property type="evidence" value="ECO:0007669"/>
    <property type="project" value="UniProtKB-KW"/>
</dbReference>
<evidence type="ECO:0000256" key="8">
    <source>
        <dbReference type="ARBA" id="ARBA00022932"/>
    </source>
</evidence>
<keyword evidence="8 13" id="KW-0239">DNA-directed DNA polymerase</keyword>
<feature type="region of interest" description="Disordered" evidence="14">
    <location>
        <begin position="456"/>
        <end position="538"/>
    </location>
</feature>
<keyword evidence="6" id="KW-0227">DNA damage</keyword>
<dbReference type="SUPFAM" id="SSF56672">
    <property type="entry name" value="DNA/RNA polymerases"/>
    <property type="match status" value="1"/>
</dbReference>
<feature type="compositionally biased region" description="Low complexity" evidence="14">
    <location>
        <begin position="665"/>
        <end position="679"/>
    </location>
</feature>
<dbReference type="Gene3D" id="3.30.342.10">
    <property type="entry name" value="DNA Polymerase, chain B, domain 1"/>
    <property type="match status" value="1"/>
</dbReference>
<feature type="compositionally biased region" description="Acidic residues" evidence="14">
    <location>
        <begin position="469"/>
        <end position="500"/>
    </location>
</feature>
<proteinExistence type="inferred from homology"/>
<comment type="similarity">
    <text evidence="2 13">Belongs to the DNA polymerase type-B family.</text>
</comment>
<evidence type="ECO:0000256" key="7">
    <source>
        <dbReference type="ARBA" id="ARBA00022833"/>
    </source>
</evidence>
<evidence type="ECO:0000256" key="1">
    <source>
        <dbReference type="ARBA" id="ARBA00001966"/>
    </source>
</evidence>
<evidence type="ECO:0000256" key="11">
    <source>
        <dbReference type="ARBA" id="ARBA00023204"/>
    </source>
</evidence>
<dbReference type="Pfam" id="PF24055">
    <property type="entry name" value="POL3_N"/>
    <property type="match status" value="1"/>
</dbReference>
<dbReference type="GO" id="GO:0003677">
    <property type="term" value="F:DNA binding"/>
    <property type="evidence" value="ECO:0007669"/>
    <property type="project" value="UniProtKB-KW"/>
</dbReference>
<dbReference type="GO" id="GO:0046872">
    <property type="term" value="F:metal ion binding"/>
    <property type="evidence" value="ECO:0007669"/>
    <property type="project" value="UniProtKB-KW"/>
</dbReference>
<dbReference type="GO" id="GO:0000724">
    <property type="term" value="P:double-strand break repair via homologous recombination"/>
    <property type="evidence" value="ECO:0007669"/>
    <property type="project" value="TreeGrafter"/>
</dbReference>
<dbReference type="Gene3D" id="1.10.287.690">
    <property type="entry name" value="Helix hairpin bin"/>
    <property type="match status" value="1"/>
</dbReference>
<feature type="compositionally biased region" description="Polar residues" evidence="14">
    <location>
        <begin position="620"/>
        <end position="637"/>
    </location>
</feature>
<dbReference type="InterPro" id="IPR006134">
    <property type="entry name" value="DNA-dir_DNA_pol_B_multi_dom"/>
</dbReference>
<gene>
    <name evidence="18" type="primary">REV3</name>
    <name evidence="18" type="ORF">HK100_010949</name>
</gene>
<keyword evidence="19" id="KW-1185">Reference proteome</keyword>
<sequence length="1752" mass="200482">MEIRIINIDFALTRPVAGIDLTHSAFAYPSVKFPRVPVIRVFGATSAGQKIFPYFYVPYDGPLDSKSVYRFIYQLGRSINHAMAISLRIPSENTFKTQFVAAIILVKGIPFYGFHAKYSYFIKIYLTDPGLLNRVIELLSKGVVMGKCFQTYESHIPYLPQFFIDHNLLGMDYLKLANFRIRKPLPKMSFCENISTNQIFNDRTTSQSLIWPESMSLERESFCELELDAVAGDILNRTEILERPRKPLIDLTRGTEIFDTKLVPSLKSLWEDESRRRAIKNLSSIPSTAPQESNKPLPKTQQTLLNSLYALIEQHKLAKVHKTQNTQDSGDSETLYNFPKFEHDAIPTIFSAVSALYFGGQIITKTKLTASQAKEDNASLSYKVNSEVFDGEEIIYQMSQAFDRIREESARLSENVAAEDRQVEDSFIEVDEFALTQNIEIKDVETYVEELEAAAELEIDDENMQREENMEEEQEEEEEEDDDDEDEEEEEEEDEEQEEEGGGRGGGEDNFDDEFWSDQNESHENHPPSTLFKSRKGKEKFNGVHEDIDDMETLLDNQKMKVQNFTSDEKDQEFINEQVLTFQTFEKQQIFLELEAETIRKKYSAESIHFALTKVESRGQNTGNLDQVDGPSSPTVDQNKKKRVGDQNSDDIEDSDEETNRSSKQRQSQLRRSSLKISLPPDPPKKNIAKKSVSFTISSNREDQRFKPVPKLRTSNFEEAKLRAKKSTEKILTLESLSTEIQQNGLADGEISISESDFSAVKNFNTKLLPDSNVLTFDLVTSQLTSFEENKKTFISKLDQMWSPKATEFENWSFFHDPPIPISPKKFSSLEPNLLNSLSQGSSNKFNLLLLPGSQLKKENFTESTLVHLKESEHLNNQSFSHDMHDKMPENNNQEESEFSSIMDTLDLAVKSISQTPPKAPRLLTVFRLKSGPPTLKHLYGNWESQPERIYKDPYFSNTADVSRGGVKIFSSKQFKLHSETDLSHVADFSAVSSCKFPVGINVEISLSMESLKTSYGLDQNSAKSFVLGIHHDFPVNWTLAKGPPSRKTVEKWIQENPDPNLDSMTQEERILAQKGSQLEAPTPKNKFGYKYSQIRTEALNHELQHLISMSVEILTCSMTEADRVLAKLPKIKLPDPKSEAVIAIFYCFQGHTENSRHRNNGHRSGYHVGAIIVGDNEDDELEKPMPFRLNGISGYPVETVETEIQLLHTLVAKIREFDPDILLGYEVHLSSWGYLIERANLAYEYDLLKELSRMNNNVKTKFGRERDPFSYEGTCSIACSGRIFLNVWRLMRKELTLTNYSLENTVFHVLHRRTPKFSPATLYSWYFAKGLKRWRSLAYYIERVQFSLDLLDETSFLARSCEFARVYGMDLFSVISRGSQFRVESILSRITRPENFVQLSPTKEQVRKMRAIECMPLILEPKTKFYKNPMAVLDFQSLYPSVMIGYNICYSTCLGRLKDLGEPKQFGAMDLLEIPMDIVEALKDHLYVTHNGVVFVKSHVREGTLGRMLKEILETRVMVKASMILYKNDPGLLRILEARQLGLKLVANVTYGYCGASFSGRMPCAEIADSIVETGRRSLESCCEILIGTLKAMKMVADNFNEWGGTIVYGDTDSMFVELPNRSLESAFQIGMTIADYVSIRNPIPMKLKFEKIYLPSVLLAKKRYVGFMYETPDDIGKPPIFDAKGIETVRRDGFPAMSKIVEDSLKILFRDQDMSELKEYLYRQWDKIMTNRVELNDLIIATEFKLKNYR</sequence>
<dbReference type="FunFam" id="1.10.287.690:FF:000002">
    <property type="entry name" value="DNA polymerase zeta"/>
    <property type="match status" value="1"/>
</dbReference>
<dbReference type="InterPro" id="IPR012337">
    <property type="entry name" value="RNaseH-like_sf"/>
</dbReference>
<dbReference type="PRINTS" id="PR00106">
    <property type="entry name" value="DNAPOLB"/>
</dbReference>
<comment type="caution">
    <text evidence="18">The sequence shown here is derived from an EMBL/GenBank/DDBJ whole genome shotgun (WGS) entry which is preliminary data.</text>
</comment>
<organism evidence="18 19">
    <name type="scientific">Physocladia obscura</name>
    <dbReference type="NCBI Taxonomy" id="109957"/>
    <lineage>
        <taxon>Eukaryota</taxon>
        <taxon>Fungi</taxon>
        <taxon>Fungi incertae sedis</taxon>
        <taxon>Chytridiomycota</taxon>
        <taxon>Chytridiomycota incertae sedis</taxon>
        <taxon>Chytridiomycetes</taxon>
        <taxon>Chytridiales</taxon>
        <taxon>Chytriomycetaceae</taxon>
        <taxon>Physocladia</taxon>
    </lineage>
</organism>
<dbReference type="PANTHER" id="PTHR45812">
    <property type="entry name" value="DNA POLYMERASE ZETA CATALYTIC SUBUNIT"/>
    <property type="match status" value="1"/>
</dbReference>
<dbReference type="GO" id="GO:0051536">
    <property type="term" value="F:iron-sulfur cluster binding"/>
    <property type="evidence" value="ECO:0007669"/>
    <property type="project" value="UniProtKB-KW"/>
</dbReference>
<keyword evidence="13" id="KW-0238">DNA-binding</keyword>
<feature type="non-terminal residue" evidence="18">
    <location>
        <position position="1"/>
    </location>
</feature>
<dbReference type="InterPro" id="IPR030559">
    <property type="entry name" value="PolZ_Rev3"/>
</dbReference>
<dbReference type="GO" id="GO:0016035">
    <property type="term" value="C:zeta DNA polymerase complex"/>
    <property type="evidence" value="ECO:0007669"/>
    <property type="project" value="InterPro"/>
</dbReference>
<dbReference type="FunFam" id="3.30.420.10:FF:000024">
    <property type="entry name" value="DNA polymerase zeta catalytic subunit"/>
    <property type="match status" value="1"/>
</dbReference>
<reference evidence="18" key="1">
    <citation type="submission" date="2020-05" db="EMBL/GenBank/DDBJ databases">
        <title>Phylogenomic resolution of chytrid fungi.</title>
        <authorList>
            <person name="Stajich J.E."/>
            <person name="Amses K."/>
            <person name="Simmons R."/>
            <person name="Seto K."/>
            <person name="Myers J."/>
            <person name="Bonds A."/>
            <person name="Quandt C.A."/>
            <person name="Barry K."/>
            <person name="Liu P."/>
            <person name="Grigoriev I."/>
            <person name="Longcore J.E."/>
            <person name="James T.Y."/>
        </authorList>
    </citation>
    <scope>NUCLEOTIDE SEQUENCE</scope>
    <source>
        <strain evidence="18">JEL0513</strain>
    </source>
</reference>
<keyword evidence="9" id="KW-0408">Iron</keyword>
<dbReference type="Gene3D" id="3.90.1600.10">
    <property type="entry name" value="Palm domain of DNA polymerase"/>
    <property type="match status" value="1"/>
</dbReference>
<dbReference type="InterPro" id="IPR006172">
    <property type="entry name" value="DNA-dir_DNA_pol_B"/>
</dbReference>
<evidence type="ECO:0000256" key="12">
    <source>
        <dbReference type="ARBA" id="ARBA00049244"/>
    </source>
</evidence>
<evidence type="ECO:0000256" key="6">
    <source>
        <dbReference type="ARBA" id="ARBA00022763"/>
    </source>
</evidence>